<evidence type="ECO:0000313" key="2">
    <source>
        <dbReference type="EMBL" id="MCL7745868.1"/>
    </source>
</evidence>
<dbReference type="AlphaFoldDB" id="A0A9X2A382"/>
<dbReference type="PIRSF" id="PIRSF021350">
    <property type="entry name" value="UCP021350"/>
    <property type="match status" value="1"/>
</dbReference>
<dbReference type="InterPro" id="IPR013324">
    <property type="entry name" value="RNA_pol_sigma_r3/r4-like"/>
</dbReference>
<organism evidence="2 3">
    <name type="scientific">Halalkalibacter alkaliphilus</name>
    <dbReference type="NCBI Taxonomy" id="2917993"/>
    <lineage>
        <taxon>Bacteria</taxon>
        <taxon>Bacillati</taxon>
        <taxon>Bacillota</taxon>
        <taxon>Bacilli</taxon>
        <taxon>Bacillales</taxon>
        <taxon>Bacillaceae</taxon>
        <taxon>Halalkalibacter</taxon>
    </lineage>
</organism>
<dbReference type="SUPFAM" id="SSF88659">
    <property type="entry name" value="Sigma3 and sigma4 domains of RNA polymerase sigma factors"/>
    <property type="match status" value="1"/>
</dbReference>
<dbReference type="InterPro" id="IPR008308">
    <property type="entry name" value="YpbB-like"/>
</dbReference>
<keyword evidence="3" id="KW-1185">Reference proteome</keyword>
<comment type="caution">
    <text evidence="2">The sequence shown here is derived from an EMBL/GenBank/DDBJ whole genome shotgun (WGS) entry which is preliminary data.</text>
</comment>
<dbReference type="RefSeq" id="WP_250094805.1">
    <property type="nucleotide sequence ID" value="NZ_JAKRYL010000002.1"/>
</dbReference>
<accession>A0A9X2A382</accession>
<name>A0A9X2A382_9BACI</name>
<evidence type="ECO:0000259" key="1">
    <source>
        <dbReference type="Pfam" id="PF14493"/>
    </source>
</evidence>
<dbReference type="Pfam" id="PF14493">
    <property type="entry name" value="HTH_40"/>
    <property type="match status" value="1"/>
</dbReference>
<dbReference type="InterPro" id="IPR029491">
    <property type="entry name" value="Helicase_HTH"/>
</dbReference>
<proteinExistence type="predicted"/>
<protein>
    <submittedName>
        <fullName evidence="2">Helix-turn-helix domain-containing protein</fullName>
    </submittedName>
</protein>
<sequence>METIRQAIIASTIQAFGSERSIYGIFHLLKGKKSAQTIQDGAFFGVLTYFGLFPTLTREKIESDISSLISNGYVEKVDSDRVCLTEAGYRKIHKFQTEHPFINDLQGWDYHRFSEQVWLRLSLYVQVITNVTNGHHRFFPVTHQIDVQDWVRRHLPKEQRKREELARQLHIDLERFLEDCSEVQALVMVLQLSGRQKVGMTKQQIADQLKLSIEKINIIHLSTLHRLIKKVERNEQFVHLPLFIQGLKSSFVLTESARETYGLLEKGKTIEEISHIRKLKRNTIEDHIVEIAIQNPDFSIRPYVPIEVEELIVKVSRKLQTTRLRDLKDNIPFEVDYFVIRLALARKKVKYGA</sequence>
<reference evidence="2" key="1">
    <citation type="submission" date="2022-02" db="EMBL/GenBank/DDBJ databases">
        <title>Halalkalibacter sp. nov. isolated from Lonar Lake, India.</title>
        <authorList>
            <person name="Joshi A."/>
            <person name="Thite S."/>
            <person name="Lodha T."/>
        </authorList>
    </citation>
    <scope>NUCLEOTIDE SEQUENCE</scope>
    <source>
        <strain evidence="2">MEB205</strain>
    </source>
</reference>
<evidence type="ECO:0000313" key="3">
    <source>
        <dbReference type="Proteomes" id="UP001139150"/>
    </source>
</evidence>
<dbReference type="Proteomes" id="UP001139150">
    <property type="component" value="Unassembled WGS sequence"/>
</dbReference>
<gene>
    <name evidence="2" type="ORF">MF646_01920</name>
</gene>
<dbReference type="EMBL" id="JAKRYL010000002">
    <property type="protein sequence ID" value="MCL7745868.1"/>
    <property type="molecule type" value="Genomic_DNA"/>
</dbReference>
<feature type="domain" description="Helicase Helix-turn-helix" evidence="1">
    <location>
        <begin position="256"/>
        <end position="344"/>
    </location>
</feature>